<name>A0A0V1PVM6_9ASCO</name>
<dbReference type="GO" id="GO:0006325">
    <property type="term" value="P:chromatin organization"/>
    <property type="evidence" value="ECO:0007669"/>
    <property type="project" value="UniProtKB-KW"/>
</dbReference>
<dbReference type="InterPro" id="IPR013083">
    <property type="entry name" value="Znf_RING/FYVE/PHD"/>
</dbReference>
<evidence type="ECO:0000313" key="7">
    <source>
        <dbReference type="EMBL" id="KSA00031.1"/>
    </source>
</evidence>
<feature type="compositionally biased region" description="Polar residues" evidence="5">
    <location>
        <begin position="1084"/>
        <end position="1099"/>
    </location>
</feature>
<feature type="compositionally biased region" description="Basic and acidic residues" evidence="5">
    <location>
        <begin position="253"/>
        <end position="266"/>
    </location>
</feature>
<evidence type="ECO:0000313" key="8">
    <source>
        <dbReference type="Proteomes" id="UP000054251"/>
    </source>
</evidence>
<dbReference type="Gene3D" id="3.30.40.10">
    <property type="entry name" value="Zinc/RING finger domain, C3HC4 (zinc finger)"/>
    <property type="match status" value="1"/>
</dbReference>
<feature type="region of interest" description="Disordered" evidence="5">
    <location>
        <begin position="466"/>
        <end position="521"/>
    </location>
</feature>
<dbReference type="SUPFAM" id="SSF57903">
    <property type="entry name" value="FYVE/PHD zinc finger"/>
    <property type="match status" value="1"/>
</dbReference>
<comment type="caution">
    <text evidence="7">The sequence shown here is derived from an EMBL/GenBank/DDBJ whole genome shotgun (WGS) entry which is preliminary data.</text>
</comment>
<sequence length="1128" mass="126993">MSNNNNKEEEQLLQDASTLLMFANVAAKQQQEQLGHKASPTPPPSQMPVPTLQSNPQSQHSSISPPSLFQPLRTPQQPFGQQLQLPLQQQQIPNHSQPYQPQHHIYNGNNSPQTDRIQETFKLQQTYITSGGKVTPPSHAKSLPESSRSSISDHAMKPTDSAQYHERGLPVHSNFVQQGHKRSLSSPGMEATSMTQSPPILSSHSPGPASIALSRGINIESGKRNNNNAMIAAAALAAAADIPLPLIKKNEESVNQHSEMQPEKSLPEASSLVKDESMIENRADESVMTEPEEEDINETDDEQQSKPNTDVKSPGINNNDMETVHIKKKAEEEKLHTLPSKTLTPTPIEADDKTNLISESATKAEPEISTKVQFRPPPLSSYQVDPDAGLIGCICGIEDDDGFTIQCDVCFRWQHCLCMDFGTNDEVPEDEYKCYYCDEAKWGKFDADRCRSSTLKRLELEKISDKNEQTEDIKPSNKRKHLSSDSKNEEKKKRKSTEKHSDNNQEKNDDKKPFAKLETNNSTNDTIVSATDFLPNKSNELLDNGISAEPYQSVYYKLKGNDYKKTSVKSLLDKIGTQFYNKFCQLNKNEQDLCSLQVMASNEFKNLKFSSIVLPNQDAYLRENKELRKKQKNCNGTSIQVKLYAENQKQKFNGITRYGVFITDKALKYEKEITIPQETPIIEYLGEIDLFDNYKNDQINQYSAFGTPKPKVLKVNMKILSSEEENESLEIVSDSRFVGNESRFIRKACPATSNCKIKPIYIPETNSFRLLVVTSKPIVLSSNTNEEELRLDWEWDYLHPIRRMNAAKNSKSQDPVEPLKFEQFSDHDKAYLITSIDNILHFVECGCSTAGSGIIQNGCAIFKVKKATSYLLRSTRKASNISNINLSKSREELIIPKKQRNFVSWEERLVERDRIIQMDLHVTTNEGNVDPIGDNPENNQESNEDNGTLKQKHDTAISNDSEASNDHASLFFTLPFKHQLIAKGKRLIKKVERDELKHDTDMKTDVEKSVPEKMSELLSISVPVVPELVVKIRQTLDKEIQPINEIKEDIEAVETTSNVKAEPVLSKSNNSLFVTLNSVVTPTQSAGNKAENSGLSTVDTTEDKASEVPRPLPTVKKLSFADYKKKMK</sequence>
<evidence type="ECO:0000256" key="2">
    <source>
        <dbReference type="ARBA" id="ARBA00022771"/>
    </source>
</evidence>
<keyword evidence="2" id="KW-0863">Zinc-finger</keyword>
<feature type="compositionally biased region" description="Acidic residues" evidence="5">
    <location>
        <begin position="290"/>
        <end position="302"/>
    </location>
</feature>
<dbReference type="Gene3D" id="2.170.270.10">
    <property type="entry name" value="SET domain"/>
    <property type="match status" value="1"/>
</dbReference>
<feature type="region of interest" description="Disordered" evidence="5">
    <location>
        <begin position="129"/>
        <end position="155"/>
    </location>
</feature>
<evidence type="ECO:0000256" key="1">
    <source>
        <dbReference type="ARBA" id="ARBA00022723"/>
    </source>
</evidence>
<dbReference type="GO" id="GO:0008270">
    <property type="term" value="F:zinc ion binding"/>
    <property type="evidence" value="ECO:0007669"/>
    <property type="project" value="UniProtKB-KW"/>
</dbReference>
<dbReference type="PROSITE" id="PS01359">
    <property type="entry name" value="ZF_PHD_1"/>
    <property type="match status" value="1"/>
</dbReference>
<feature type="compositionally biased region" description="Basic and acidic residues" evidence="5">
    <location>
        <begin position="482"/>
        <end position="491"/>
    </location>
</feature>
<dbReference type="EMBL" id="LMYN01000107">
    <property type="protein sequence ID" value="KSA00031.1"/>
    <property type="molecule type" value="Genomic_DNA"/>
</dbReference>
<dbReference type="SUPFAM" id="SSF82199">
    <property type="entry name" value="SET domain"/>
    <property type="match status" value="1"/>
</dbReference>
<dbReference type="GO" id="GO:0070210">
    <property type="term" value="C:Rpd3L-Expanded complex"/>
    <property type="evidence" value="ECO:0007669"/>
    <property type="project" value="TreeGrafter"/>
</dbReference>
<dbReference type="InterPro" id="IPR011011">
    <property type="entry name" value="Znf_FYVE_PHD"/>
</dbReference>
<dbReference type="GO" id="GO:0034967">
    <property type="term" value="C:Set3 complex"/>
    <property type="evidence" value="ECO:0007669"/>
    <property type="project" value="TreeGrafter"/>
</dbReference>
<dbReference type="RefSeq" id="XP_015466133.1">
    <property type="nucleotide sequence ID" value="XM_015613048.1"/>
</dbReference>
<dbReference type="Pfam" id="PF20826">
    <property type="entry name" value="PHD_5"/>
    <property type="match status" value="1"/>
</dbReference>
<feature type="compositionally biased region" description="Low complexity" evidence="5">
    <location>
        <begin position="75"/>
        <end position="91"/>
    </location>
</feature>
<accession>A0A0V1PVM6</accession>
<evidence type="ECO:0000259" key="6">
    <source>
        <dbReference type="SMART" id="SM00249"/>
    </source>
</evidence>
<feature type="region of interest" description="Disordered" evidence="5">
    <location>
        <begin position="1084"/>
        <end position="1110"/>
    </location>
</feature>
<dbReference type="GeneID" id="26841228"/>
<feature type="region of interest" description="Disordered" evidence="5">
    <location>
        <begin position="925"/>
        <end position="961"/>
    </location>
</feature>
<keyword evidence="4" id="KW-0156">Chromatin regulator</keyword>
<keyword evidence="3" id="KW-0862">Zinc</keyword>
<proteinExistence type="predicted"/>
<feature type="region of interest" description="Disordered" evidence="5">
    <location>
        <begin position="27"/>
        <end position="114"/>
    </location>
</feature>
<dbReference type="GO" id="GO:0006355">
    <property type="term" value="P:regulation of DNA-templated transcription"/>
    <property type="evidence" value="ECO:0007669"/>
    <property type="project" value="TreeGrafter"/>
</dbReference>
<reference evidence="7 8" key="1">
    <citation type="submission" date="2015-11" db="EMBL/GenBank/DDBJ databases">
        <title>The genome of Debaryomyces fabryi.</title>
        <authorList>
            <person name="Tafer H."/>
            <person name="Lopandic K."/>
        </authorList>
    </citation>
    <scope>NUCLEOTIDE SEQUENCE [LARGE SCALE GENOMIC DNA]</scope>
    <source>
        <strain evidence="7 8">CBS 789</strain>
    </source>
</reference>
<dbReference type="InterPro" id="IPR046341">
    <property type="entry name" value="SET_dom_sf"/>
</dbReference>
<feature type="compositionally biased region" description="Polar residues" evidence="5">
    <location>
        <begin position="192"/>
        <end position="205"/>
    </location>
</feature>
<evidence type="ECO:0000256" key="3">
    <source>
        <dbReference type="ARBA" id="ARBA00022833"/>
    </source>
</evidence>
<keyword evidence="1" id="KW-0479">Metal-binding</keyword>
<evidence type="ECO:0000256" key="4">
    <source>
        <dbReference type="ARBA" id="ARBA00022853"/>
    </source>
</evidence>
<feature type="region of interest" description="Disordered" evidence="5">
    <location>
        <begin position="253"/>
        <end position="319"/>
    </location>
</feature>
<dbReference type="SMART" id="SM00249">
    <property type="entry name" value="PHD"/>
    <property type="match status" value="1"/>
</dbReference>
<feature type="compositionally biased region" description="Basic and acidic residues" evidence="5">
    <location>
        <begin position="498"/>
        <end position="515"/>
    </location>
</feature>
<dbReference type="InterPro" id="IPR001965">
    <property type="entry name" value="Znf_PHD"/>
</dbReference>
<dbReference type="AlphaFoldDB" id="A0A0V1PVM6"/>
<feature type="compositionally biased region" description="Basic and acidic residues" evidence="5">
    <location>
        <begin position="466"/>
        <end position="475"/>
    </location>
</feature>
<organism evidence="7 8">
    <name type="scientific">Debaryomyces fabryi</name>
    <dbReference type="NCBI Taxonomy" id="58627"/>
    <lineage>
        <taxon>Eukaryota</taxon>
        <taxon>Fungi</taxon>
        <taxon>Dikarya</taxon>
        <taxon>Ascomycota</taxon>
        <taxon>Saccharomycotina</taxon>
        <taxon>Pichiomycetes</taxon>
        <taxon>Debaryomycetaceae</taxon>
        <taxon>Debaryomyces</taxon>
    </lineage>
</organism>
<feature type="region of interest" description="Disordered" evidence="5">
    <location>
        <begin position="181"/>
        <end position="208"/>
    </location>
</feature>
<feature type="compositionally biased region" description="Low complexity" evidence="5">
    <location>
        <begin position="48"/>
        <end position="67"/>
    </location>
</feature>
<dbReference type="Proteomes" id="UP000054251">
    <property type="component" value="Unassembled WGS sequence"/>
</dbReference>
<dbReference type="PANTHER" id="PTHR46462">
    <property type="entry name" value="UPSET, ISOFORM A"/>
    <property type="match status" value="1"/>
</dbReference>
<feature type="compositionally biased region" description="Polar residues" evidence="5">
    <location>
        <begin position="305"/>
        <end position="319"/>
    </location>
</feature>
<gene>
    <name evidence="7" type="ORF">AC631_04219</name>
</gene>
<feature type="compositionally biased region" description="Basic and acidic residues" evidence="5">
    <location>
        <begin position="273"/>
        <end position="285"/>
    </location>
</feature>
<feature type="domain" description="Zinc finger PHD-type" evidence="6">
    <location>
        <begin position="392"/>
        <end position="438"/>
    </location>
</feature>
<keyword evidence="8" id="KW-1185">Reference proteome</keyword>
<feature type="compositionally biased region" description="Polar residues" evidence="5">
    <location>
        <begin position="936"/>
        <end position="949"/>
    </location>
</feature>
<dbReference type="InterPro" id="IPR019786">
    <property type="entry name" value="Zinc_finger_PHD-type_CS"/>
</dbReference>
<dbReference type="PANTHER" id="PTHR46462:SF3">
    <property type="entry name" value="UPSET, ISOFORM A"/>
    <property type="match status" value="1"/>
</dbReference>
<protein>
    <recommendedName>
        <fullName evidence="6">Zinc finger PHD-type domain-containing protein</fullName>
    </recommendedName>
</protein>
<dbReference type="OrthoDB" id="20872at2759"/>
<evidence type="ECO:0000256" key="5">
    <source>
        <dbReference type="SAM" id="MobiDB-lite"/>
    </source>
</evidence>